<feature type="region of interest" description="Disordered" evidence="7">
    <location>
        <begin position="783"/>
        <end position="802"/>
    </location>
</feature>
<dbReference type="GO" id="GO:0003950">
    <property type="term" value="F:NAD+ poly-ADP-ribosyltransferase activity"/>
    <property type="evidence" value="ECO:0007669"/>
    <property type="project" value="InterPro"/>
</dbReference>
<feature type="compositionally biased region" description="Low complexity" evidence="7">
    <location>
        <begin position="446"/>
        <end position="460"/>
    </location>
</feature>
<dbReference type="Proteomes" id="UP000283210">
    <property type="component" value="Chromosome 21"/>
</dbReference>
<dbReference type="PROSITE" id="PS51154">
    <property type="entry name" value="MACRO"/>
    <property type="match status" value="4"/>
</dbReference>
<dbReference type="SMART" id="SM00506">
    <property type="entry name" value="A1pp"/>
    <property type="match status" value="4"/>
</dbReference>
<feature type="domain" description="Macro" evidence="9">
    <location>
        <begin position="235"/>
        <end position="414"/>
    </location>
</feature>
<dbReference type="GO" id="GO:0010629">
    <property type="term" value="P:negative regulation of gene expression"/>
    <property type="evidence" value="ECO:0007669"/>
    <property type="project" value="TreeGrafter"/>
</dbReference>
<dbReference type="InterPro" id="IPR012317">
    <property type="entry name" value="Poly(ADP-ribose)pol_cat_dom"/>
</dbReference>
<name>A0A437C5B2_ORYJA</name>
<evidence type="ECO:0000256" key="7">
    <source>
        <dbReference type="SAM" id="MobiDB-lite"/>
    </source>
</evidence>
<dbReference type="OrthoDB" id="6133115at2759"/>
<dbReference type="EMBL" id="CM012457">
    <property type="protein sequence ID" value="RVE57856.1"/>
    <property type="molecule type" value="Genomic_DNA"/>
</dbReference>
<gene>
    <name evidence="10" type="ORF">OJAV_G00203380</name>
</gene>
<accession>A0A437C5B2</accession>
<evidence type="ECO:0000313" key="10">
    <source>
        <dbReference type="EMBL" id="RVE57856.1"/>
    </source>
</evidence>
<dbReference type="GO" id="GO:0070212">
    <property type="term" value="P:protein poly-ADP-ribosylation"/>
    <property type="evidence" value="ECO:0007669"/>
    <property type="project" value="TreeGrafter"/>
</dbReference>
<evidence type="ECO:0000256" key="1">
    <source>
        <dbReference type="ARBA" id="ARBA00004123"/>
    </source>
</evidence>
<dbReference type="GO" id="GO:0003714">
    <property type="term" value="F:transcription corepressor activity"/>
    <property type="evidence" value="ECO:0007669"/>
    <property type="project" value="TreeGrafter"/>
</dbReference>
<dbReference type="InterPro" id="IPR043472">
    <property type="entry name" value="Macro_dom-like"/>
</dbReference>
<evidence type="ECO:0000313" key="11">
    <source>
        <dbReference type="Proteomes" id="UP000283210"/>
    </source>
</evidence>
<dbReference type="GO" id="GO:0060335">
    <property type="term" value="P:positive regulation of type II interferon-mediated signaling pathway"/>
    <property type="evidence" value="ECO:0007669"/>
    <property type="project" value="TreeGrafter"/>
</dbReference>
<feature type="region of interest" description="Disordered" evidence="7">
    <location>
        <begin position="413"/>
        <end position="496"/>
    </location>
</feature>
<comment type="subcellular location">
    <subcellularLocation>
        <location evidence="1">Nucleus</location>
    </subcellularLocation>
</comment>
<dbReference type="PANTHER" id="PTHR14453">
    <property type="entry name" value="PARP/ZINC FINGER CCCH TYPE DOMAIN CONTAINING PROTEIN"/>
    <property type="match status" value="1"/>
</dbReference>
<dbReference type="SUPFAM" id="SSF56399">
    <property type="entry name" value="ADP-ribosylation"/>
    <property type="match status" value="1"/>
</dbReference>
<evidence type="ECO:0000259" key="9">
    <source>
        <dbReference type="PROSITE" id="PS51154"/>
    </source>
</evidence>
<dbReference type="GO" id="GO:0005737">
    <property type="term" value="C:cytoplasm"/>
    <property type="evidence" value="ECO:0007669"/>
    <property type="project" value="TreeGrafter"/>
</dbReference>
<keyword evidence="2" id="KW-0328">Glycosyltransferase</keyword>
<dbReference type="GO" id="GO:0044389">
    <property type="term" value="F:ubiquitin-like protein ligase binding"/>
    <property type="evidence" value="ECO:0007669"/>
    <property type="project" value="TreeGrafter"/>
</dbReference>
<evidence type="ECO:0008006" key="12">
    <source>
        <dbReference type="Google" id="ProtNLM"/>
    </source>
</evidence>
<protein>
    <recommendedName>
        <fullName evidence="12">Poly [ADP-ribose] polymerase</fullName>
    </recommendedName>
</protein>
<feature type="domain" description="Macro" evidence="9">
    <location>
        <begin position="587"/>
        <end position="780"/>
    </location>
</feature>
<dbReference type="Gene3D" id="3.40.220.10">
    <property type="entry name" value="Leucine Aminopeptidase, subunit E, domain 1"/>
    <property type="match status" value="4"/>
</dbReference>
<feature type="domain" description="PARP catalytic" evidence="8">
    <location>
        <begin position="1113"/>
        <end position="1297"/>
    </location>
</feature>
<dbReference type="InterPro" id="IPR002589">
    <property type="entry name" value="Macro_dom"/>
</dbReference>
<dbReference type="GO" id="GO:0005634">
    <property type="term" value="C:nucleus"/>
    <property type="evidence" value="ECO:0007669"/>
    <property type="project" value="UniProtKB-SubCell"/>
</dbReference>
<reference evidence="10 11" key="2">
    <citation type="submission" date="2019-01" db="EMBL/GenBank/DDBJ databases">
        <title>A chromosome length genome reference of the Java medaka (oryzias javanicus).</title>
        <authorList>
            <person name="Herpin A."/>
            <person name="Takehana Y."/>
            <person name="Naruse K."/>
            <person name="Ansai S."/>
            <person name="Kawaguchi M."/>
        </authorList>
    </citation>
    <scope>NUCLEOTIDE SEQUENCE [LARGE SCALE GENOMIC DNA]</scope>
    <source>
        <strain evidence="10">RS831</strain>
        <tissue evidence="10">Whole body</tissue>
    </source>
</reference>
<evidence type="ECO:0000256" key="6">
    <source>
        <dbReference type="ARBA" id="ARBA00024347"/>
    </source>
</evidence>
<proteinExistence type="inferred from homology"/>
<keyword evidence="11" id="KW-1185">Reference proteome</keyword>
<dbReference type="InterPro" id="IPR052056">
    <property type="entry name" value="Mono-ARTD/PARP"/>
</dbReference>
<evidence type="ECO:0000256" key="4">
    <source>
        <dbReference type="ARBA" id="ARBA00023027"/>
    </source>
</evidence>
<evidence type="ECO:0000256" key="3">
    <source>
        <dbReference type="ARBA" id="ARBA00022679"/>
    </source>
</evidence>
<keyword evidence="3" id="KW-0808">Transferase</keyword>
<feature type="domain" description="Macro" evidence="9">
    <location>
        <begin position="799"/>
        <end position="978"/>
    </location>
</feature>
<feature type="domain" description="Macro" evidence="9">
    <location>
        <begin position="27"/>
        <end position="216"/>
    </location>
</feature>
<dbReference type="PANTHER" id="PTHR14453:SF70">
    <property type="entry name" value="PROTEIN MONO-ADP-RIBOSYLTRANSFERASE PARP9"/>
    <property type="match status" value="1"/>
</dbReference>
<comment type="similarity">
    <text evidence="6">Belongs to the ARTD/PARP family.</text>
</comment>
<evidence type="ECO:0000259" key="8">
    <source>
        <dbReference type="PROSITE" id="PS51059"/>
    </source>
</evidence>
<reference evidence="10 11" key="1">
    <citation type="submission" date="2018-11" db="EMBL/GenBank/DDBJ databases">
        <authorList>
            <person name="Lopez-Roques C."/>
            <person name="Donnadieu C."/>
            <person name="Bouchez O."/>
            <person name="Klopp C."/>
            <person name="Cabau C."/>
            <person name="Zahm M."/>
        </authorList>
    </citation>
    <scope>NUCLEOTIDE SEQUENCE [LARGE SCALE GENOMIC DNA]</scope>
    <source>
        <strain evidence="10">RS831</strain>
        <tissue evidence="10">Whole body</tissue>
    </source>
</reference>
<dbReference type="GO" id="GO:1990404">
    <property type="term" value="F:NAD+-protein mono-ADP-ribosyltransferase activity"/>
    <property type="evidence" value="ECO:0007669"/>
    <property type="project" value="TreeGrafter"/>
</dbReference>
<evidence type="ECO:0000256" key="5">
    <source>
        <dbReference type="ARBA" id="ARBA00023242"/>
    </source>
</evidence>
<keyword evidence="4" id="KW-0520">NAD</keyword>
<sequence length="1297" mass="144196">MMEDKDTFEGVDDDLITRHRMALVKPEKRFEHRLSSGVKVSVWKADLFRFNEADAVVNAANTSLSHGGGLAQAGGPQIQQESRDYIRKYGSLKTGDAVALSAGFLPYKKIIHAVGPDLPMNPTRSEVNSAELLLKKAIENILKRVSEEGLSSVAIPAISSGLFNYPLPQCAWTIVSAVKKFYDSISYQEHRPTEVFFVNNDEPTVNEMEKACRQILGSGPPSYSQVAGPKTTGATKGSDTTVQMGQVTLTLKSDLIQDQQTDVIVNTASEDRDLQRGAVSKALLNKAGYEMQNEVKRAKKNKHIVTTKPYKLKCKEVYHTFCVAKSRHNSQKIFHDSISECLWTAASAGHKSISFPAIGTGNLGFPEKEAASIMLDAVMQFSKNCPTSMAVYIVIYHSDQHNFQAFKDQMKNIQKQSPKPSYEHAGPVGLLHSTKLGSPEEEPEISEPSALISPSSAAEPAAPPSRKGMGRGSKEESSDPALTQLPEPHRSGPQPPSYFSDEHFLLGSVRLRCFFPLFYFHFSSSWVSDQTMEDKVEISLQEFPFVQDYGRELSEIIDSKFGCLITLEGVDGAASGTKHRRAPAKPEKRFEHRLSSGVKVSVWKADLCCFNEADAVVNAANTSLSHGGGLAQALSDAGGPQIQQESLDYIRKYGHLKTGDAVALSAGSLPYKKVIHAVGPDLSMNPTRSEVNSAEPFLKKAIENILKRVSEERLSSVAIPAISSGLFNYPLPDCAGTIVSAVKKFYDSISYREHRPKEVFFVNNDEPTVSEMEKACRQILGSGPPSYSQVAGPNTRGATKGSDTTVQMGQVTLTLKSDLIQDQQTDVIVNTASEDLDLKKGAVSKALLEKAGYEMQKEILKAKRINYIIPTTAHKLKSREVYHTFCVEKSRKDSQKIFLNSILECLWTAASDNHKSISFPAIGTGNLKFSEKEAASIMLDAVMQFSQSYPNSMAVYFVIYHSDHKVFQAFKDQMKNIHKQFPKPNYEHQKQAPKSNYEHENRDFFQSSKKPQIILHGPSRESIHEAEKWLKDLLFSSKDIIINNNFIQHFGKNEFHLLSRWNRDGVFIEVFLTQGHACIQVSSKSKENLFGAVVKVEALLCQVQKKFVSEEEQELQLHSVTTRQGSRQTVDHRAKKFSQHHFAFGDQQLQVVKVEQVENPALEVMFNMKKDQMSLSTPQTMFQCISAQFCDMICKIGCHADCAPPDDTLYGEGIYFTNSIKEALKVWKSRMEEYVYFVEAEVLTGNTTQGKQGLILPPPVGNEPDKLFDSVYGGSGTSVIFSGYQALPKYIITCKRW</sequence>
<dbReference type="Pfam" id="PF01661">
    <property type="entry name" value="Macro"/>
    <property type="match status" value="4"/>
</dbReference>
<organism evidence="10 11">
    <name type="scientific">Oryzias javanicus</name>
    <name type="common">Javanese ricefish</name>
    <name type="synonym">Aplocheilus javanicus</name>
    <dbReference type="NCBI Taxonomy" id="123683"/>
    <lineage>
        <taxon>Eukaryota</taxon>
        <taxon>Metazoa</taxon>
        <taxon>Chordata</taxon>
        <taxon>Craniata</taxon>
        <taxon>Vertebrata</taxon>
        <taxon>Euteleostomi</taxon>
        <taxon>Actinopterygii</taxon>
        <taxon>Neopterygii</taxon>
        <taxon>Teleostei</taxon>
        <taxon>Neoteleostei</taxon>
        <taxon>Acanthomorphata</taxon>
        <taxon>Ovalentaria</taxon>
        <taxon>Atherinomorphae</taxon>
        <taxon>Beloniformes</taxon>
        <taxon>Adrianichthyidae</taxon>
        <taxon>Oryziinae</taxon>
        <taxon>Oryzias</taxon>
    </lineage>
</organism>
<dbReference type="CDD" id="cd02907">
    <property type="entry name" value="Macro_Af1521_BAL-like"/>
    <property type="match status" value="2"/>
</dbReference>
<keyword evidence="5" id="KW-0539">Nucleus</keyword>
<dbReference type="Gene3D" id="3.90.228.10">
    <property type="match status" value="1"/>
</dbReference>
<dbReference type="PROSITE" id="PS51059">
    <property type="entry name" value="PARP_CATALYTIC"/>
    <property type="match status" value="1"/>
</dbReference>
<dbReference type="SUPFAM" id="SSF52949">
    <property type="entry name" value="Macro domain-like"/>
    <property type="match status" value="4"/>
</dbReference>
<evidence type="ECO:0000256" key="2">
    <source>
        <dbReference type="ARBA" id="ARBA00022676"/>
    </source>
</evidence>